<evidence type="ECO:0000313" key="2">
    <source>
        <dbReference type="EMBL" id="MCP1335133.1"/>
    </source>
</evidence>
<dbReference type="PROSITE" id="PS00061">
    <property type="entry name" value="ADH_SHORT"/>
    <property type="match status" value="1"/>
</dbReference>
<name>A0A9J6P8Y3_9PROT</name>
<dbReference type="GO" id="GO:0048038">
    <property type="term" value="F:quinone binding"/>
    <property type="evidence" value="ECO:0007669"/>
    <property type="project" value="TreeGrafter"/>
</dbReference>
<dbReference type="FunFam" id="3.40.50.720:FF:000084">
    <property type="entry name" value="Short-chain dehydrogenase reductase"/>
    <property type="match status" value="1"/>
</dbReference>
<dbReference type="InterPro" id="IPR020904">
    <property type="entry name" value="Sc_DH/Rdtase_CS"/>
</dbReference>
<keyword evidence="3" id="KW-1185">Reference proteome</keyword>
<comment type="similarity">
    <text evidence="1">Belongs to the short-chain dehydrogenases/reductases (SDR) family.</text>
</comment>
<dbReference type="CDD" id="cd05233">
    <property type="entry name" value="SDR_c"/>
    <property type="match status" value="1"/>
</dbReference>
<evidence type="ECO:0000313" key="3">
    <source>
        <dbReference type="Proteomes" id="UP001055804"/>
    </source>
</evidence>
<dbReference type="NCBIfam" id="NF005559">
    <property type="entry name" value="PRK07231.1"/>
    <property type="match status" value="1"/>
</dbReference>
<comment type="caution">
    <text evidence="2">The sequence shown here is derived from an EMBL/GenBank/DDBJ whole genome shotgun (WGS) entry which is preliminary data.</text>
</comment>
<dbReference type="GO" id="GO:0047936">
    <property type="term" value="F:glucose 1-dehydrogenase [NAD(P)+] activity"/>
    <property type="evidence" value="ECO:0007669"/>
    <property type="project" value="UniProtKB-EC"/>
</dbReference>
<dbReference type="AlphaFoldDB" id="A0A9J6P8Y3"/>
<dbReference type="PANTHER" id="PTHR42760:SF122">
    <property type="entry name" value="NAD(P)-BINDING PROTEIN"/>
    <property type="match status" value="1"/>
</dbReference>
<dbReference type="SUPFAM" id="SSF51735">
    <property type="entry name" value="NAD(P)-binding Rossmann-fold domains"/>
    <property type="match status" value="1"/>
</dbReference>
<dbReference type="Pfam" id="PF13561">
    <property type="entry name" value="adh_short_C2"/>
    <property type="match status" value="1"/>
</dbReference>
<dbReference type="InterPro" id="IPR002347">
    <property type="entry name" value="SDR_fam"/>
</dbReference>
<dbReference type="PRINTS" id="PR00081">
    <property type="entry name" value="GDHRDH"/>
</dbReference>
<protein>
    <submittedName>
        <fullName evidence="2">Glucose 1-dehydrogenase</fullName>
        <ecNumber evidence="2">1.1.1.47</ecNumber>
    </submittedName>
</protein>
<sequence length="233" mass="24302">MAGALARSGARLCLADRDGDALDRTARDLAGVEVARTLDVSRDEDVAAFAAEVQESCEAVDVLINAAGILGPAVSVADCGEADWDRVFAVNVKGSYLMVRYILPLMRKAGGGAIVNYASTAGLAGSATLGPYSASKGAVVMMTRSLALAHAGEKIRVNCVCPGSIETPMLDATFASAGGAEAQEERRRQFRARHPLLRFGRPEEVTEAVLYLASDRASFTTGVALPVDGGRLA</sequence>
<dbReference type="EC" id="1.1.1.47" evidence="2"/>
<dbReference type="Gene3D" id="3.40.50.720">
    <property type="entry name" value="NAD(P)-binding Rossmann-like Domain"/>
    <property type="match status" value="1"/>
</dbReference>
<dbReference type="InterPro" id="IPR036291">
    <property type="entry name" value="NAD(P)-bd_dom_sf"/>
</dbReference>
<dbReference type="PANTHER" id="PTHR42760">
    <property type="entry name" value="SHORT-CHAIN DEHYDROGENASES/REDUCTASES FAMILY MEMBER"/>
    <property type="match status" value="1"/>
</dbReference>
<dbReference type="GO" id="GO:0006633">
    <property type="term" value="P:fatty acid biosynthetic process"/>
    <property type="evidence" value="ECO:0007669"/>
    <property type="project" value="TreeGrafter"/>
</dbReference>
<keyword evidence="2" id="KW-0560">Oxidoreductase</keyword>
<dbReference type="Proteomes" id="UP001055804">
    <property type="component" value="Unassembled WGS sequence"/>
</dbReference>
<dbReference type="EMBL" id="JAMZFT010000001">
    <property type="protein sequence ID" value="MCP1335133.1"/>
    <property type="molecule type" value="Genomic_DNA"/>
</dbReference>
<gene>
    <name evidence="2" type="ORF">NJQ99_01780</name>
</gene>
<proteinExistence type="inferred from homology"/>
<dbReference type="PRINTS" id="PR00080">
    <property type="entry name" value="SDRFAMILY"/>
</dbReference>
<organism evidence="2 3">
    <name type="scientific">Futiania mangrovi</name>
    <dbReference type="NCBI Taxonomy" id="2959716"/>
    <lineage>
        <taxon>Bacteria</taxon>
        <taxon>Pseudomonadati</taxon>
        <taxon>Pseudomonadota</taxon>
        <taxon>Alphaproteobacteria</taxon>
        <taxon>Futianiales</taxon>
        <taxon>Futianiaceae</taxon>
        <taxon>Futiania</taxon>
    </lineage>
</organism>
<accession>A0A9J6P8Y3</accession>
<reference evidence="2" key="1">
    <citation type="submission" date="2022-06" db="EMBL/GenBank/DDBJ databases">
        <title>Isolation and Genomics of Futiania mangrovii gen. nov., sp. nov., a Rare and Metabolically-versatile member in the Class Alphaproteobacteria.</title>
        <authorList>
            <person name="Liu L."/>
            <person name="Huang W.-C."/>
            <person name="Pan J."/>
            <person name="Li J."/>
            <person name="Huang Y."/>
            <person name="Du H."/>
            <person name="Liu Y."/>
            <person name="Li M."/>
        </authorList>
    </citation>
    <scope>NUCLEOTIDE SEQUENCE</scope>
    <source>
        <strain evidence="2">FT118</strain>
    </source>
</reference>
<evidence type="ECO:0000256" key="1">
    <source>
        <dbReference type="ARBA" id="ARBA00006484"/>
    </source>
</evidence>